<dbReference type="NCBIfam" id="NF010623">
    <property type="entry name" value="PRK14016.1"/>
    <property type="match status" value="1"/>
</dbReference>
<gene>
    <name evidence="16" type="ORF">A6X21_01270</name>
</gene>
<evidence type="ECO:0000259" key="15">
    <source>
        <dbReference type="PROSITE" id="PS50975"/>
    </source>
</evidence>
<dbReference type="GO" id="GO:0005524">
    <property type="term" value="F:ATP binding"/>
    <property type="evidence" value="ECO:0007669"/>
    <property type="project" value="UniProtKB-UniRule"/>
</dbReference>
<dbReference type="NCBIfam" id="TIGR02068">
    <property type="entry name" value="cya_phycin_syn"/>
    <property type="match status" value="1"/>
</dbReference>
<evidence type="ECO:0000313" key="17">
    <source>
        <dbReference type="Proteomes" id="UP000094828"/>
    </source>
</evidence>
<evidence type="ECO:0000256" key="2">
    <source>
        <dbReference type="ARBA" id="ARBA00009060"/>
    </source>
</evidence>
<dbReference type="STRING" id="1841610.A6X21_01270"/>
<dbReference type="GO" id="GO:0006164">
    <property type="term" value="P:purine nucleotide biosynthetic process"/>
    <property type="evidence" value="ECO:0007669"/>
    <property type="project" value="UniProtKB-KW"/>
</dbReference>
<dbReference type="InterPro" id="IPR011810">
    <property type="entry name" value="Cya_phycin_syn"/>
</dbReference>
<evidence type="ECO:0000256" key="5">
    <source>
        <dbReference type="ARBA" id="ARBA00013005"/>
    </source>
</evidence>
<comment type="similarity">
    <text evidence="2">In the C-terminal section; belongs to the MurCDEF family.</text>
</comment>
<dbReference type="Gene3D" id="3.30.1490.20">
    <property type="entry name" value="ATP-grasp fold, A domain"/>
    <property type="match status" value="1"/>
</dbReference>
<dbReference type="Proteomes" id="UP000094828">
    <property type="component" value="Unassembled WGS sequence"/>
</dbReference>
<dbReference type="Gene3D" id="3.40.1190.10">
    <property type="entry name" value="Mur-like, catalytic domain"/>
    <property type="match status" value="1"/>
</dbReference>
<reference evidence="16 17" key="1">
    <citation type="submission" date="2016-05" db="EMBL/GenBank/DDBJ databases">
        <title>Genomic and physiological characterization of Planctopirus sp. isolated from fresh water lake.</title>
        <authorList>
            <person name="Subhash Y."/>
            <person name="Ramana C."/>
        </authorList>
    </citation>
    <scope>NUCLEOTIDE SEQUENCE [LARGE SCALE GENOMIC DNA]</scope>
    <source>
        <strain evidence="16 17">JC280</strain>
    </source>
</reference>
<dbReference type="Pfam" id="PF02222">
    <property type="entry name" value="ATP-grasp"/>
    <property type="match status" value="1"/>
</dbReference>
<keyword evidence="8 14" id="KW-0547">Nucleotide-binding</keyword>
<dbReference type="InterPro" id="IPR044019">
    <property type="entry name" value="Cyanophycin_syn_N"/>
</dbReference>
<organism evidence="16 17">
    <name type="scientific">Planctopirus hydrillae</name>
    <dbReference type="NCBI Taxonomy" id="1841610"/>
    <lineage>
        <taxon>Bacteria</taxon>
        <taxon>Pseudomonadati</taxon>
        <taxon>Planctomycetota</taxon>
        <taxon>Planctomycetia</taxon>
        <taxon>Planctomycetales</taxon>
        <taxon>Planctomycetaceae</taxon>
        <taxon>Planctopirus</taxon>
    </lineage>
</organism>
<feature type="domain" description="ATP-grasp" evidence="15">
    <location>
        <begin position="219"/>
        <end position="469"/>
    </location>
</feature>
<dbReference type="PANTHER" id="PTHR23135">
    <property type="entry name" value="MUR LIGASE FAMILY MEMBER"/>
    <property type="match status" value="1"/>
</dbReference>
<comment type="caution">
    <text evidence="16">The sequence shown here is derived from an EMBL/GenBank/DDBJ whole genome shotgun (WGS) entry which is preliminary data.</text>
</comment>
<keyword evidence="9" id="KW-0658">Purine biosynthesis</keyword>
<comment type="function">
    <text evidence="1">Catalyzes the ATP-dependent polymerization of arginine and aspartate to multi-L-arginyl-poly-L-aspartic acid (cyanophycin; a water-insoluble reserve polymer).</text>
</comment>
<proteinExistence type="inferred from homology"/>
<dbReference type="SUPFAM" id="SSF56059">
    <property type="entry name" value="Glutathione synthetase ATP-binding domain-like"/>
    <property type="match status" value="1"/>
</dbReference>
<sequence>MQIRSVRALRGPNIWSRQPCLEALVDLGPLKDLSSELIPGFNDRLMSWLPGMIEHRCSVGERGGFFVRLRRGTYLAHILEHVTLELQTMAGTNVGFGRARETSEEGVYKVAIRYAEESVGRAALEVAHRLCLAAVYDQPFDIQAETIRLRELADRVCLGPSTQAIVSAALARNIPYRRLNTGSLVQLGQGFRQRRIWTAETDSTSAIAESIAQDKDLTKSMLRAAGVPVPEGREVKDPDDAWEASQEIEGPIVVKPIDANHGRGVCMNLETEEEIRDAFVVASQEGSGVIVERFAPGSEHRLLVVGDRLVAASRGDAAKIEGDGEHNVAELIQRQVNSDPRRGDDEIFPLSTVRLDDGVVLLELKRQGYTPESIPPAGEVVIVRRNDNLSIDVTDEVHPRNAEHAVMAARIVGLDIAGVDIVTEDISQPLEEQGGAIVEVNAGPGLLMHLRPAVGKPRPVGEAILERLFPPGTSGRIPLVCVTGVNGKTTTSRLVASILRQAGIKVGVATSDGIVVEDRVIELGDCAGPKSARAVLLNPTVEAAVLEAGRGGILREGLGFDKCDVAVVTNLSEPDHLGEYDIHTVEKMYSVKRTPVDVVMPGGFAVLNAADPWVAKMSTLSAGGVIFFARDERQPVLSQHRSEGKKVVFVRDGWIVAGDGGLSSQIVRLADVPCTHGGRIGFQIDNVLAATAAAWGLKIPFSAIAAGLQHFQGNLADDPGRFNVFQLGGKTLIVVDARNPAALKATIAGLEAFPSQRKLVVYAAENDRIHGDITQQGELLAEHFQNFYLYHLPGCAMTGADAPRELLLASIRATADSEKRCVNLEEDWQKAVDAAWHDFREGDVLLIQAGAISATIRKVQQLLGLELVSKV</sequence>
<dbReference type="InterPro" id="IPR013221">
    <property type="entry name" value="Mur_ligase_cen"/>
</dbReference>
<evidence type="ECO:0000256" key="13">
    <source>
        <dbReference type="ARBA" id="ARBA00048425"/>
    </source>
</evidence>
<protein>
    <recommendedName>
        <fullName evidence="6">Cyanophycin synthetase</fullName>
        <ecNumber evidence="5">6.3.2.29</ecNumber>
        <ecNumber evidence="4">6.3.2.30</ecNumber>
    </recommendedName>
    <alternativeName>
        <fullName evidence="11">Cyanophycin synthase</fullName>
    </alternativeName>
</protein>
<dbReference type="EC" id="6.3.2.29" evidence="5"/>
<comment type="catalytic activity">
    <reaction evidence="13">
        <text>[L-4-(L-arginin-2-N-yl)aspartate](n) + L-aspartate + ATP = [L-4-(L-arginin-2-N-yl)aspartate](n)-L-aspartate + ADP + phosphate + H(+)</text>
        <dbReference type="Rhea" id="RHEA:13277"/>
        <dbReference type="Rhea" id="RHEA-COMP:13728"/>
        <dbReference type="Rhea" id="RHEA-COMP:13733"/>
        <dbReference type="ChEBI" id="CHEBI:15378"/>
        <dbReference type="ChEBI" id="CHEBI:29991"/>
        <dbReference type="ChEBI" id="CHEBI:30616"/>
        <dbReference type="ChEBI" id="CHEBI:43474"/>
        <dbReference type="ChEBI" id="CHEBI:137986"/>
        <dbReference type="ChEBI" id="CHEBI:137990"/>
        <dbReference type="ChEBI" id="CHEBI:456216"/>
        <dbReference type="EC" id="6.3.2.29"/>
    </reaction>
</comment>
<dbReference type="GO" id="GO:0071161">
    <property type="term" value="F:cyanophycin synthetase activity (L-arginine-adding)"/>
    <property type="evidence" value="ECO:0007669"/>
    <property type="project" value="UniProtKB-EC"/>
</dbReference>
<dbReference type="OrthoDB" id="9803907at2"/>
<dbReference type="EC" id="6.3.2.30" evidence="4"/>
<keyword evidence="7" id="KW-0436">Ligase</keyword>
<dbReference type="SUPFAM" id="SSF53623">
    <property type="entry name" value="MurD-like peptide ligases, catalytic domain"/>
    <property type="match status" value="1"/>
</dbReference>
<dbReference type="PANTHER" id="PTHR23135:SF18">
    <property type="entry name" value="CYANOPHYCIN SYNTHETASE"/>
    <property type="match status" value="1"/>
</dbReference>
<keyword evidence="10 14" id="KW-0067">ATP-binding</keyword>
<name>A0A1C3E4T3_9PLAN</name>
<evidence type="ECO:0000256" key="1">
    <source>
        <dbReference type="ARBA" id="ARBA00003184"/>
    </source>
</evidence>
<dbReference type="Pfam" id="PF18921">
    <property type="entry name" value="Cyanophycin_syn"/>
    <property type="match status" value="1"/>
</dbReference>
<evidence type="ECO:0000256" key="4">
    <source>
        <dbReference type="ARBA" id="ARBA00012968"/>
    </source>
</evidence>
<evidence type="ECO:0000256" key="3">
    <source>
        <dbReference type="ARBA" id="ARBA00011738"/>
    </source>
</evidence>
<dbReference type="AlphaFoldDB" id="A0A1C3E4T3"/>
<dbReference type="InterPro" id="IPR011761">
    <property type="entry name" value="ATP-grasp"/>
</dbReference>
<dbReference type="Pfam" id="PF02875">
    <property type="entry name" value="Mur_ligase_C"/>
    <property type="match status" value="1"/>
</dbReference>
<dbReference type="InterPro" id="IPR004101">
    <property type="entry name" value="Mur_ligase_C"/>
</dbReference>
<dbReference type="RefSeq" id="WP_068852584.1">
    <property type="nucleotide sequence ID" value="NZ_LYDR01000154.1"/>
</dbReference>
<dbReference type="SUPFAM" id="SSF53244">
    <property type="entry name" value="MurD-like peptide ligases, peptide-binding domain"/>
    <property type="match status" value="1"/>
</dbReference>
<evidence type="ECO:0000256" key="7">
    <source>
        <dbReference type="ARBA" id="ARBA00022598"/>
    </source>
</evidence>
<comment type="subunit">
    <text evidence="3">Homodimer.</text>
</comment>
<dbReference type="EMBL" id="LYDR01000154">
    <property type="protein sequence ID" value="ODA28258.1"/>
    <property type="molecule type" value="Genomic_DNA"/>
</dbReference>
<evidence type="ECO:0000256" key="14">
    <source>
        <dbReference type="PROSITE-ProRule" id="PRU00409"/>
    </source>
</evidence>
<evidence type="ECO:0000313" key="16">
    <source>
        <dbReference type="EMBL" id="ODA28258.1"/>
    </source>
</evidence>
<dbReference type="InterPro" id="IPR036565">
    <property type="entry name" value="Mur-like_cat_sf"/>
</dbReference>
<accession>A0A1C3E4T3</accession>
<evidence type="ECO:0000256" key="8">
    <source>
        <dbReference type="ARBA" id="ARBA00022741"/>
    </source>
</evidence>
<dbReference type="Gene3D" id="3.30.470.20">
    <property type="entry name" value="ATP-grasp fold, B domain"/>
    <property type="match status" value="1"/>
</dbReference>
<evidence type="ECO:0000256" key="6">
    <source>
        <dbReference type="ARBA" id="ARBA00022036"/>
    </source>
</evidence>
<dbReference type="PROSITE" id="PS50975">
    <property type="entry name" value="ATP_GRASP"/>
    <property type="match status" value="1"/>
</dbReference>
<dbReference type="InterPro" id="IPR013815">
    <property type="entry name" value="ATP_grasp_subdomain_1"/>
</dbReference>
<evidence type="ECO:0000256" key="11">
    <source>
        <dbReference type="ARBA" id="ARBA00031353"/>
    </source>
</evidence>
<dbReference type="GO" id="GO:0046872">
    <property type="term" value="F:metal ion binding"/>
    <property type="evidence" value="ECO:0007669"/>
    <property type="project" value="InterPro"/>
</dbReference>
<keyword evidence="17" id="KW-1185">Reference proteome</keyword>
<evidence type="ECO:0000256" key="10">
    <source>
        <dbReference type="ARBA" id="ARBA00022840"/>
    </source>
</evidence>
<dbReference type="InterPro" id="IPR003135">
    <property type="entry name" value="ATP-grasp_carboxylate-amine"/>
</dbReference>
<dbReference type="InterPro" id="IPR036615">
    <property type="entry name" value="Mur_ligase_C_dom_sf"/>
</dbReference>
<dbReference type="Pfam" id="PF08245">
    <property type="entry name" value="Mur_ligase_M"/>
    <property type="match status" value="1"/>
</dbReference>
<evidence type="ECO:0000256" key="9">
    <source>
        <dbReference type="ARBA" id="ARBA00022755"/>
    </source>
</evidence>
<dbReference type="GO" id="GO:0071160">
    <property type="term" value="F:cyanophycin synthetase activity (L-aspartate-adding)"/>
    <property type="evidence" value="ECO:0007669"/>
    <property type="project" value="UniProtKB-EC"/>
</dbReference>
<dbReference type="Gene3D" id="3.90.190.20">
    <property type="entry name" value="Mur ligase, C-terminal domain"/>
    <property type="match status" value="1"/>
</dbReference>
<evidence type="ECO:0000256" key="12">
    <source>
        <dbReference type="ARBA" id="ARBA00048094"/>
    </source>
</evidence>
<comment type="catalytic activity">
    <reaction evidence="12">
        <text>[L-4-(L-arginin-2-N-yl)aspartate](n)-L-aspartate + L-arginine + ATP = [L-4-(L-arginin-2-N-yl)aspartate](n+1) + ADP + phosphate + H(+)</text>
        <dbReference type="Rhea" id="RHEA:23888"/>
        <dbReference type="Rhea" id="RHEA-COMP:13732"/>
        <dbReference type="Rhea" id="RHEA-COMP:13733"/>
        <dbReference type="ChEBI" id="CHEBI:15378"/>
        <dbReference type="ChEBI" id="CHEBI:30616"/>
        <dbReference type="ChEBI" id="CHEBI:32682"/>
        <dbReference type="ChEBI" id="CHEBI:43474"/>
        <dbReference type="ChEBI" id="CHEBI:137986"/>
        <dbReference type="ChEBI" id="CHEBI:137990"/>
        <dbReference type="ChEBI" id="CHEBI:456216"/>
        <dbReference type="EC" id="6.3.2.30"/>
    </reaction>
</comment>